<sequence>MSSFATTSERHIWIDALRLFAGLSMVGLHATADAAGQPYPDAAPSDRIAPLLLRSIFYVARTELFLMISILLLLMSLHRVPRTYRQVIKFQVGRLLAPFLFWTVFYAPYGLMKAGQFGYGSAEIDRISDLGVWAKFLLLGDVKYHMHFIPTLLGLIVFFPLYRMSEKQPLWGLAVVPCLLLKHLLEGAIYSQFWHSDALPYLIRILKVTTYIGYGMAAGAVLGIWNMSARGLPKSLFFFVLACGVFLFAFKLISTAKVIQSGTWEYTYVPGYWADLLMPVVLLIGAMCLADKLWPEWISRAAKYSFGIYLCHPIFLDLAEIALQTVEASPMLQVIFELAWVVPTTALFVFCISRIPVLAWTIGLGPLPQILPQRTIQTHLKQEK</sequence>
<feature type="transmembrane region" description="Helical" evidence="7">
    <location>
        <begin position="95"/>
        <end position="112"/>
    </location>
</feature>
<keyword evidence="5 7" id="KW-1133">Transmembrane helix</keyword>
<evidence type="ECO:0000256" key="4">
    <source>
        <dbReference type="ARBA" id="ARBA00022692"/>
    </source>
</evidence>
<feature type="transmembrane region" description="Helical" evidence="7">
    <location>
        <begin position="201"/>
        <end position="224"/>
    </location>
</feature>
<evidence type="ECO:0000256" key="5">
    <source>
        <dbReference type="ARBA" id="ARBA00022989"/>
    </source>
</evidence>
<feature type="domain" description="Acyltransferase 3" evidence="8">
    <location>
        <begin position="12"/>
        <end position="343"/>
    </location>
</feature>
<feature type="transmembrane region" description="Helical" evidence="7">
    <location>
        <begin position="169"/>
        <end position="189"/>
    </location>
</feature>
<feature type="transmembrane region" description="Helical" evidence="7">
    <location>
        <begin position="12"/>
        <end position="32"/>
    </location>
</feature>
<dbReference type="Pfam" id="PF01757">
    <property type="entry name" value="Acyl_transf_3"/>
    <property type="match status" value="1"/>
</dbReference>
<dbReference type="OrthoDB" id="1072135at2"/>
<dbReference type="GO" id="GO:0009246">
    <property type="term" value="P:enterobacterial common antigen biosynthetic process"/>
    <property type="evidence" value="ECO:0007669"/>
    <property type="project" value="TreeGrafter"/>
</dbReference>
<keyword evidence="4 7" id="KW-0812">Transmembrane</keyword>
<comment type="subcellular location">
    <subcellularLocation>
        <location evidence="1">Cell membrane</location>
        <topology evidence="1">Multi-pass membrane protein</topology>
    </subcellularLocation>
</comment>
<evidence type="ECO:0000256" key="6">
    <source>
        <dbReference type="ARBA" id="ARBA00023136"/>
    </source>
</evidence>
<dbReference type="PANTHER" id="PTHR40074">
    <property type="entry name" value="O-ACETYLTRANSFERASE WECH"/>
    <property type="match status" value="1"/>
</dbReference>
<dbReference type="RefSeq" id="WP_132860484.1">
    <property type="nucleotide sequence ID" value="NZ_SMGR01000002.1"/>
</dbReference>
<dbReference type="AlphaFoldDB" id="A0A4R1N4Z8"/>
<dbReference type="GO" id="GO:0005886">
    <property type="term" value="C:plasma membrane"/>
    <property type="evidence" value="ECO:0007669"/>
    <property type="project" value="UniProtKB-SubCell"/>
</dbReference>
<feature type="transmembrane region" description="Helical" evidence="7">
    <location>
        <begin position="144"/>
        <end position="162"/>
    </location>
</feature>
<feature type="transmembrane region" description="Helical" evidence="7">
    <location>
        <begin position="236"/>
        <end position="256"/>
    </location>
</feature>
<accession>A0A4R1N4Z8</accession>
<dbReference type="InterPro" id="IPR002656">
    <property type="entry name" value="Acyl_transf_3_dom"/>
</dbReference>
<evidence type="ECO:0000259" key="8">
    <source>
        <dbReference type="Pfam" id="PF01757"/>
    </source>
</evidence>
<gene>
    <name evidence="9" type="ORF">BXY66_2449</name>
</gene>
<feature type="transmembrane region" description="Helical" evidence="7">
    <location>
        <begin position="338"/>
        <end position="364"/>
    </location>
</feature>
<keyword evidence="6 7" id="KW-0472">Membrane</keyword>
<evidence type="ECO:0000256" key="3">
    <source>
        <dbReference type="ARBA" id="ARBA00022475"/>
    </source>
</evidence>
<dbReference type="EMBL" id="SMGR01000002">
    <property type="protein sequence ID" value="TCL01140.1"/>
    <property type="molecule type" value="Genomic_DNA"/>
</dbReference>
<feature type="transmembrane region" description="Helical" evidence="7">
    <location>
        <begin position="52"/>
        <end position="74"/>
    </location>
</feature>
<keyword evidence="9" id="KW-0808">Transferase</keyword>
<feature type="transmembrane region" description="Helical" evidence="7">
    <location>
        <begin position="276"/>
        <end position="294"/>
    </location>
</feature>
<reference evidence="9 10" key="1">
    <citation type="submission" date="2019-03" db="EMBL/GenBank/DDBJ databases">
        <title>Genomic Encyclopedia of Archaeal and Bacterial Type Strains, Phase II (KMG-II): from individual species to whole genera.</title>
        <authorList>
            <person name="Goeker M."/>
        </authorList>
    </citation>
    <scope>NUCLEOTIDE SEQUENCE [LARGE SCALE GENOMIC DNA]</scope>
    <source>
        <strain evidence="9 10">DSM 26433</strain>
    </source>
</reference>
<proteinExistence type="inferred from homology"/>
<evidence type="ECO:0000256" key="2">
    <source>
        <dbReference type="ARBA" id="ARBA00007400"/>
    </source>
</evidence>
<evidence type="ECO:0000313" key="9">
    <source>
        <dbReference type="EMBL" id="TCL01140.1"/>
    </source>
</evidence>
<evidence type="ECO:0000256" key="1">
    <source>
        <dbReference type="ARBA" id="ARBA00004651"/>
    </source>
</evidence>
<protein>
    <submittedName>
        <fullName evidence="9">Surface polysaccharide O-acyltransferase-like enzyme</fullName>
    </submittedName>
</protein>
<organism evidence="9 10">
    <name type="scientific">Shimia isoporae</name>
    <dbReference type="NCBI Taxonomy" id="647720"/>
    <lineage>
        <taxon>Bacteria</taxon>
        <taxon>Pseudomonadati</taxon>
        <taxon>Pseudomonadota</taxon>
        <taxon>Alphaproteobacteria</taxon>
        <taxon>Rhodobacterales</taxon>
        <taxon>Roseobacteraceae</taxon>
    </lineage>
</organism>
<keyword evidence="9" id="KW-0012">Acyltransferase</keyword>
<dbReference type="PANTHER" id="PTHR40074:SF2">
    <property type="entry name" value="O-ACETYLTRANSFERASE WECH"/>
    <property type="match status" value="1"/>
</dbReference>
<keyword evidence="10" id="KW-1185">Reference proteome</keyword>
<dbReference type="GO" id="GO:0016413">
    <property type="term" value="F:O-acetyltransferase activity"/>
    <property type="evidence" value="ECO:0007669"/>
    <property type="project" value="TreeGrafter"/>
</dbReference>
<evidence type="ECO:0000256" key="7">
    <source>
        <dbReference type="SAM" id="Phobius"/>
    </source>
</evidence>
<name>A0A4R1N4Z8_9RHOB</name>
<keyword evidence="3" id="KW-1003">Cell membrane</keyword>
<dbReference type="Proteomes" id="UP000295673">
    <property type="component" value="Unassembled WGS sequence"/>
</dbReference>
<comment type="caution">
    <text evidence="9">The sequence shown here is derived from an EMBL/GenBank/DDBJ whole genome shotgun (WGS) entry which is preliminary data.</text>
</comment>
<evidence type="ECO:0000313" key="10">
    <source>
        <dbReference type="Proteomes" id="UP000295673"/>
    </source>
</evidence>
<comment type="similarity">
    <text evidence="2">Belongs to the acyltransferase 3 family.</text>
</comment>